<organism evidence="5">
    <name type="scientific">hydrothermal vent metagenome</name>
    <dbReference type="NCBI Taxonomy" id="652676"/>
    <lineage>
        <taxon>unclassified sequences</taxon>
        <taxon>metagenomes</taxon>
        <taxon>ecological metagenomes</taxon>
    </lineage>
</organism>
<comment type="catalytic activity">
    <reaction evidence="1">
        <text>[(1-&gt;4)-alpha-D-glucosyl](n) + phosphate = [(1-&gt;4)-alpha-D-glucosyl](n-1) + alpha-D-glucose 1-phosphate</text>
        <dbReference type="Rhea" id="RHEA:41732"/>
        <dbReference type="Rhea" id="RHEA-COMP:9584"/>
        <dbReference type="Rhea" id="RHEA-COMP:9586"/>
        <dbReference type="ChEBI" id="CHEBI:15444"/>
        <dbReference type="ChEBI" id="CHEBI:43474"/>
        <dbReference type="ChEBI" id="CHEBI:58601"/>
        <dbReference type="EC" id="2.4.1.1"/>
    </reaction>
</comment>
<dbReference type="NCBIfam" id="TIGR02094">
    <property type="entry name" value="more_P_ylases"/>
    <property type="match status" value="1"/>
</dbReference>
<dbReference type="InterPro" id="IPR052182">
    <property type="entry name" value="Glycogen/Maltodextrin_Phosph"/>
</dbReference>
<name>A0A3B1D0Z3_9ZZZZ</name>
<accession>A0A3B1D0Z3</accession>
<dbReference type="InterPro" id="IPR011834">
    <property type="entry name" value="Agluc_phsphrylas"/>
</dbReference>
<evidence type="ECO:0000259" key="4">
    <source>
        <dbReference type="Pfam" id="PF11897"/>
    </source>
</evidence>
<dbReference type="InterPro" id="IPR000811">
    <property type="entry name" value="Glyco_trans_35"/>
</dbReference>
<reference evidence="5" key="1">
    <citation type="submission" date="2018-06" db="EMBL/GenBank/DDBJ databases">
        <authorList>
            <person name="Zhirakovskaya E."/>
        </authorList>
    </citation>
    <scope>NUCLEOTIDE SEQUENCE</scope>
</reference>
<keyword evidence="3" id="KW-0021">Allosteric enzyme</keyword>
<dbReference type="EMBL" id="UOGE01000105">
    <property type="protein sequence ID" value="VAX25295.1"/>
    <property type="molecule type" value="Genomic_DNA"/>
</dbReference>
<dbReference type="SUPFAM" id="SSF53756">
    <property type="entry name" value="UDP-Glycosyltransferase/glycogen phosphorylase"/>
    <property type="match status" value="1"/>
</dbReference>
<dbReference type="AlphaFoldDB" id="A0A3B1D0Z3"/>
<dbReference type="PANTHER" id="PTHR42655">
    <property type="entry name" value="GLYCOGEN PHOSPHORYLASE"/>
    <property type="match status" value="1"/>
</dbReference>
<keyword evidence="5" id="KW-0808">Transferase</keyword>
<dbReference type="GO" id="GO:0005975">
    <property type="term" value="P:carbohydrate metabolic process"/>
    <property type="evidence" value="ECO:0007669"/>
    <property type="project" value="InterPro"/>
</dbReference>
<dbReference type="Gene3D" id="3.40.50.2000">
    <property type="entry name" value="Glycogen Phosphorylase B"/>
    <property type="match status" value="3"/>
</dbReference>
<sequence length="853" mass="97765">MRKIREYNIQPSLPERLQGLAGLARNLWWTWNPDAFSLWRRLDAELWESTYHNPVKLLGKISQSRLDQLAEDDGFTTHMDRVMYNLMNYMESKFWFHKNHKKDTGDIRIAYFSAEYGLTESLPIYSGGLGILSGDHLKSASDLGLPLVGVGLLYTQGYFKQYLNPDGWQQEFYPDNDFYNMSIFPERDDEGSEITIKVPYPGRMVTAKVWRTQVGRTPLYLLDSNTNENSPEDREITHQLYGGDIEMRIKQEIMLGIGGVIALTAAGVEPDVFHMNEGHSAFLTLERMRGMIEKEEISFEVAKEKIIASSVFTTHTPVPAGNDIFSPQLMQKYFSEFTKGLKIDFNEFMALGRSNTHDNDAPFSMPELAMRLSAFTNGVSELHSEVSKKLWAHLYKGLDENDVPIRSITNGVHIRSWLSEDMWNLFDRYLGQHWIHEPANDTVWRRINDIPDAELWRAHERRRERFVGFARERLKLALKKRGATAMETRLADEVLSPESLTIGFARRFAAYKRGNLLFMDIDRLKSILCNKERPIQIVLAGKAHPRDQEGKRLIQNIIHWIRDDELKSHIVFIEDYDINVARSMVQGVDVWLNTPRRPMEASGTSGMKASANGALNMSVLDGWWCEGYKVDTGWAIGGGEDYEDHDEQDLIESRMVYDLLEKELAPLFYDRGKDDMPRGWIKMMKSSLSNLNAVFNTNRMVRNYTQFFYIPCAIRSRELSEDGGKRVKALSEWKKMVEDEWSNVSVGEITEAGGEEDHLVGRMLEVSAYVHTGALKPEDLKVEVYYGSLDANSSLVDGKPAPMVFEKMEEGKALFKGSVPLTESGRYGYSIRVLPNHPDLFGRIEPGLVCWNE</sequence>
<gene>
    <name evidence="5" type="ORF">MNBD_NITROSPINAE02-653</name>
</gene>
<dbReference type="GO" id="GO:0008184">
    <property type="term" value="F:glycogen phosphorylase activity"/>
    <property type="evidence" value="ECO:0007669"/>
    <property type="project" value="InterPro"/>
</dbReference>
<comment type="similarity">
    <text evidence="2">Belongs to the glycogen phosphorylase family.</text>
</comment>
<dbReference type="EC" id="2.4.1.1" evidence="5"/>
<dbReference type="InterPro" id="IPR024517">
    <property type="entry name" value="Glycogen_phosphorylase_DUF3417"/>
</dbReference>
<dbReference type="Pfam" id="PF00343">
    <property type="entry name" value="Phosphorylase"/>
    <property type="match status" value="1"/>
</dbReference>
<evidence type="ECO:0000256" key="2">
    <source>
        <dbReference type="ARBA" id="ARBA00006047"/>
    </source>
</evidence>
<proteinExistence type="inferred from homology"/>
<keyword evidence="5" id="KW-0328">Glycosyltransferase</keyword>
<evidence type="ECO:0000256" key="3">
    <source>
        <dbReference type="ARBA" id="ARBA00022533"/>
    </source>
</evidence>
<dbReference type="GO" id="GO:0030170">
    <property type="term" value="F:pyridoxal phosphate binding"/>
    <property type="evidence" value="ECO:0007669"/>
    <property type="project" value="InterPro"/>
</dbReference>
<dbReference type="PANTHER" id="PTHR42655:SF1">
    <property type="entry name" value="GLYCOGEN PHOSPHORYLASE"/>
    <property type="match status" value="1"/>
</dbReference>
<evidence type="ECO:0000256" key="1">
    <source>
        <dbReference type="ARBA" id="ARBA00001275"/>
    </source>
</evidence>
<feature type="domain" description="DUF3417" evidence="4">
    <location>
        <begin position="13"/>
        <end position="122"/>
    </location>
</feature>
<dbReference type="PIRSF" id="PIRSF000460">
    <property type="entry name" value="Pprylas_GlgP"/>
    <property type="match status" value="1"/>
</dbReference>
<protein>
    <submittedName>
        <fullName evidence="5">Glycogen phosphorylase</fullName>
        <ecNumber evidence="5">2.4.1.1</ecNumber>
    </submittedName>
</protein>
<dbReference type="Pfam" id="PF11897">
    <property type="entry name" value="DUF3417"/>
    <property type="match status" value="1"/>
</dbReference>
<evidence type="ECO:0000313" key="5">
    <source>
        <dbReference type="EMBL" id="VAX25295.1"/>
    </source>
</evidence>